<dbReference type="Proteomes" id="UP000034050">
    <property type="component" value="Unassembled WGS sequence"/>
</dbReference>
<feature type="transmembrane region" description="Helical" evidence="1">
    <location>
        <begin position="12"/>
        <end position="38"/>
    </location>
</feature>
<evidence type="ECO:0000313" key="2">
    <source>
        <dbReference type="EMBL" id="KKS87033.1"/>
    </source>
</evidence>
<organism evidence="2 3">
    <name type="scientific">Candidatus Gottesmanbacteria bacterium GW2011_GWB1_43_11</name>
    <dbReference type="NCBI Taxonomy" id="1618446"/>
    <lineage>
        <taxon>Bacteria</taxon>
        <taxon>Candidatus Gottesmaniibacteriota</taxon>
    </lineage>
</organism>
<evidence type="ECO:0000313" key="3">
    <source>
        <dbReference type="Proteomes" id="UP000034050"/>
    </source>
</evidence>
<reference evidence="2 3" key="1">
    <citation type="journal article" date="2015" name="Nature">
        <title>rRNA introns, odd ribosomes, and small enigmatic genomes across a large radiation of phyla.</title>
        <authorList>
            <person name="Brown C.T."/>
            <person name="Hug L.A."/>
            <person name="Thomas B.C."/>
            <person name="Sharon I."/>
            <person name="Castelle C.J."/>
            <person name="Singh A."/>
            <person name="Wilkins M.J."/>
            <person name="Williams K.H."/>
            <person name="Banfield J.F."/>
        </authorList>
    </citation>
    <scope>NUCLEOTIDE SEQUENCE [LARGE SCALE GENOMIC DNA]</scope>
</reference>
<dbReference type="STRING" id="1618446.UV61_C0005G0054"/>
<keyword evidence="1" id="KW-0472">Membrane</keyword>
<dbReference type="EMBL" id="LCFD01000005">
    <property type="protein sequence ID" value="KKS87033.1"/>
    <property type="molecule type" value="Genomic_DNA"/>
</dbReference>
<sequence>MFKNLSLPNKETLVIVSIGLITGLLLLVNLAVFIPTLIDVYQSNPQTTNKDPIDVESVNEAIEYISP</sequence>
<keyword evidence="1" id="KW-0812">Transmembrane</keyword>
<accession>A0A0G1FJJ0</accession>
<name>A0A0G1FJJ0_9BACT</name>
<keyword evidence="1" id="KW-1133">Transmembrane helix</keyword>
<evidence type="ECO:0000256" key="1">
    <source>
        <dbReference type="SAM" id="Phobius"/>
    </source>
</evidence>
<dbReference type="AlphaFoldDB" id="A0A0G1FJJ0"/>
<proteinExistence type="predicted"/>
<protein>
    <submittedName>
        <fullName evidence="2">Uncharacterized protein</fullName>
    </submittedName>
</protein>
<gene>
    <name evidence="2" type="ORF">UV61_C0005G0054</name>
</gene>
<comment type="caution">
    <text evidence="2">The sequence shown here is derived from an EMBL/GenBank/DDBJ whole genome shotgun (WGS) entry which is preliminary data.</text>
</comment>